<proteinExistence type="predicted"/>
<dbReference type="EMBL" id="KF533715">
    <property type="protein sequence ID" value="AHA85543.1"/>
    <property type="molecule type" value="Genomic_RNA"/>
</dbReference>
<sequence length="39" mass="4348">MLGIYGIVDGGNYRGGYAPSYYPSVKFPHDTTPKPEWGR</sequence>
<dbReference type="EMBL" id="LC434070">
    <property type="protein sequence ID" value="BBH43070.2"/>
    <property type="molecule type" value="Genomic_RNA"/>
</dbReference>
<reference evidence="2" key="2">
    <citation type="submission" date="2018-11" db="EMBL/GenBank/DDBJ databases">
        <title>Characterization of carrot red leaf virus and its associated viruses isolated from carrots in Hokkaido.</title>
        <authorList>
            <person name="Yoshida N."/>
            <person name="Tamada T."/>
        </authorList>
    </citation>
    <scope>NUCLEOTIDE SEQUENCE</scope>
    <source>
        <strain evidence="2">HK2</strain>
    </source>
</reference>
<evidence type="ECO:0000313" key="1">
    <source>
        <dbReference type="EMBL" id="AHA85543.1"/>
    </source>
</evidence>
<accession>A0A0A0P3S2</accession>
<name>A0A0A0P3S2_9VIRU</name>
<evidence type="ECO:0000313" key="2">
    <source>
        <dbReference type="EMBL" id="BBH43070.2"/>
    </source>
</evidence>
<gene>
    <name evidence="2" type="primary">P2</name>
</gene>
<organism evidence="1">
    <name type="scientific">Carrot red leaf virus associated RNA</name>
    <dbReference type="NCBI Taxonomy" id="1425368"/>
    <lineage>
        <taxon>Viruses</taxon>
        <taxon>Riboviria</taxon>
        <taxon>Virus-associated RNAs</taxon>
    </lineage>
</organism>
<reference evidence="1" key="1">
    <citation type="journal article" date="2014" name="PLoS ONE">
        <title>Carrot yellow leaf virus Is Associated with Carrot Internal Necrosis.</title>
        <authorList>
            <person name="Adams I.P."/>
            <person name="Skelton A."/>
            <person name="Macarthur R."/>
            <person name="Hodges T."/>
            <person name="Hinds H."/>
            <person name="Flint L."/>
            <person name="Nath P.D."/>
            <person name="Boonham N."/>
            <person name="Fox A."/>
        </authorList>
    </citation>
    <scope>NUCLEOTIDE SEQUENCE</scope>
    <source>
        <strain evidence="1">CaRLVaRNA_H19</strain>
    </source>
</reference>
<protein>
    <submittedName>
        <fullName evidence="1">ORF3</fullName>
    </submittedName>
</protein>